<name>A0ABN4MFM5_9BURK</name>
<dbReference type="EMBL" id="CP013236">
    <property type="protein sequence ID" value="AMP16420.1"/>
    <property type="molecule type" value="Genomic_DNA"/>
</dbReference>
<reference evidence="1 2" key="1">
    <citation type="submission" date="2015-11" db="EMBL/GenBank/DDBJ databases">
        <title>Exploring the genomic traits of fungus-feeding bacterial genus Collimonas.</title>
        <authorList>
            <person name="Song C."/>
            <person name="Schmidt R."/>
            <person name="de Jager V."/>
            <person name="Krzyzanowska D."/>
            <person name="Jongedijk E."/>
            <person name="Cankar K."/>
            <person name="Beekwilder J."/>
            <person name="van Veen A."/>
            <person name="de Boer W."/>
            <person name="van Veen J.A."/>
            <person name="Garbeva P."/>
        </authorList>
    </citation>
    <scope>NUCLEOTIDE SEQUENCE [LARGE SCALE GENOMIC DNA]</scope>
    <source>
        <strain evidence="1 2">Ter291</strain>
    </source>
</reference>
<protein>
    <submittedName>
        <fullName evidence="1">Uncharacterized protein</fullName>
    </submittedName>
</protein>
<keyword evidence="2" id="KW-1185">Reference proteome</keyword>
<evidence type="ECO:0000313" key="1">
    <source>
        <dbReference type="EMBL" id="AMP16420.1"/>
    </source>
</evidence>
<gene>
    <name evidence="1" type="ORF">CPter291_4190</name>
</gene>
<accession>A0ABN4MFM5</accession>
<dbReference type="Proteomes" id="UP000074914">
    <property type="component" value="Chromosome"/>
</dbReference>
<organism evidence="1 2">
    <name type="scientific">Collimonas pratensis</name>
    <dbReference type="NCBI Taxonomy" id="279113"/>
    <lineage>
        <taxon>Bacteria</taxon>
        <taxon>Pseudomonadati</taxon>
        <taxon>Pseudomonadota</taxon>
        <taxon>Betaproteobacteria</taxon>
        <taxon>Burkholderiales</taxon>
        <taxon>Oxalobacteraceae</taxon>
        <taxon>Collimonas</taxon>
    </lineage>
</organism>
<proteinExistence type="predicted"/>
<evidence type="ECO:0000313" key="2">
    <source>
        <dbReference type="Proteomes" id="UP000074914"/>
    </source>
</evidence>
<sequence>MWLAFYYGECIAKQRDFLVVSFFFLRVFSVSDNDSAVFVV</sequence>